<dbReference type="EMBL" id="QRAO01000001">
    <property type="protein sequence ID" value="RDK88251.1"/>
    <property type="molecule type" value="Genomic_DNA"/>
</dbReference>
<dbReference type="Gene3D" id="3.50.50.60">
    <property type="entry name" value="FAD/NAD(P)-binding domain"/>
    <property type="match status" value="1"/>
</dbReference>
<dbReference type="GO" id="GO:0050660">
    <property type="term" value="F:flavin adenine dinucleotide binding"/>
    <property type="evidence" value="ECO:0007669"/>
    <property type="project" value="TreeGrafter"/>
</dbReference>
<dbReference type="InterPro" id="IPR050151">
    <property type="entry name" value="Class-I_Pyr_Nuc-Dis_Oxidored"/>
</dbReference>
<dbReference type="Proteomes" id="UP000255317">
    <property type="component" value="Unassembled WGS sequence"/>
</dbReference>
<dbReference type="RefSeq" id="WP_317047680.1">
    <property type="nucleotide sequence ID" value="NZ_QRAO01000001.1"/>
</dbReference>
<evidence type="ECO:0000313" key="5">
    <source>
        <dbReference type="EMBL" id="RDK88251.1"/>
    </source>
</evidence>
<dbReference type="GO" id="GO:0006103">
    <property type="term" value="P:2-oxoglutarate metabolic process"/>
    <property type="evidence" value="ECO:0007669"/>
    <property type="project" value="TreeGrafter"/>
</dbReference>
<dbReference type="Pfam" id="PF07992">
    <property type="entry name" value="Pyr_redox_2"/>
    <property type="match status" value="1"/>
</dbReference>
<name>A0A370QIT3_9FLAO</name>
<evidence type="ECO:0000256" key="1">
    <source>
        <dbReference type="ARBA" id="ARBA00007532"/>
    </source>
</evidence>
<dbReference type="PANTHER" id="PTHR22912">
    <property type="entry name" value="DISULFIDE OXIDOREDUCTASE"/>
    <property type="match status" value="1"/>
</dbReference>
<dbReference type="AlphaFoldDB" id="A0A370QIT3"/>
<dbReference type="PRINTS" id="PR00411">
    <property type="entry name" value="PNDRDTASEI"/>
</dbReference>
<reference evidence="5 6" key="1">
    <citation type="submission" date="2018-07" db="EMBL/GenBank/DDBJ databases">
        <title>Genomic Encyclopedia of Type Strains, Phase IV (KMG-IV): sequencing the most valuable type-strain genomes for metagenomic binning, comparative biology and taxonomic classification.</title>
        <authorList>
            <person name="Goeker M."/>
        </authorList>
    </citation>
    <scope>NUCLEOTIDE SEQUENCE [LARGE SCALE GENOMIC DNA]</scope>
    <source>
        <strain evidence="5 6">DSM 101478</strain>
    </source>
</reference>
<dbReference type="SUPFAM" id="SSF51905">
    <property type="entry name" value="FAD/NAD(P)-binding domain"/>
    <property type="match status" value="1"/>
</dbReference>
<dbReference type="InterPro" id="IPR023753">
    <property type="entry name" value="FAD/NAD-binding_dom"/>
</dbReference>
<accession>A0A370QIT3</accession>
<dbReference type="PANTHER" id="PTHR22912:SF217">
    <property type="entry name" value="DIHYDROLIPOYL DEHYDROGENASE"/>
    <property type="match status" value="1"/>
</dbReference>
<protein>
    <recommendedName>
        <fullName evidence="3">Dihydrolipoamide dehydrogenase</fullName>
    </recommendedName>
</protein>
<organism evidence="5 6">
    <name type="scientific">Marinirhabdus gelatinilytica</name>
    <dbReference type="NCBI Taxonomy" id="1703343"/>
    <lineage>
        <taxon>Bacteria</taxon>
        <taxon>Pseudomonadati</taxon>
        <taxon>Bacteroidota</taxon>
        <taxon>Flavobacteriia</taxon>
        <taxon>Flavobacteriales</taxon>
        <taxon>Flavobacteriaceae</taxon>
    </lineage>
</organism>
<proteinExistence type="inferred from homology"/>
<dbReference type="GO" id="GO:0004148">
    <property type="term" value="F:dihydrolipoyl dehydrogenase (NADH) activity"/>
    <property type="evidence" value="ECO:0007669"/>
    <property type="project" value="TreeGrafter"/>
</dbReference>
<keyword evidence="6" id="KW-1185">Reference proteome</keyword>
<dbReference type="InterPro" id="IPR036188">
    <property type="entry name" value="FAD/NAD-bd_sf"/>
</dbReference>
<evidence type="ECO:0000313" key="6">
    <source>
        <dbReference type="Proteomes" id="UP000255317"/>
    </source>
</evidence>
<evidence type="ECO:0000256" key="3">
    <source>
        <dbReference type="ARBA" id="ARBA00031281"/>
    </source>
</evidence>
<evidence type="ECO:0000256" key="2">
    <source>
        <dbReference type="ARBA" id="ARBA00023027"/>
    </source>
</evidence>
<evidence type="ECO:0000259" key="4">
    <source>
        <dbReference type="Pfam" id="PF07992"/>
    </source>
</evidence>
<comment type="caution">
    <text evidence="5">The sequence shown here is derived from an EMBL/GenBank/DDBJ whole genome shotgun (WGS) entry which is preliminary data.</text>
</comment>
<feature type="domain" description="FAD/NAD(P)-binding" evidence="4">
    <location>
        <begin position="6"/>
        <end position="73"/>
    </location>
</feature>
<sequence length="107" mass="11396">MGIDHYNVFVIGTGTAGKGVAKECAAEGMSVAIADNRVYGGTCPNRGCDPKKVLVAATEMVQMATNLKGKGITSVPGINWQDLQSFKERFTNAVPAATEKDLKKSRY</sequence>
<keyword evidence="2" id="KW-0520">NAD</keyword>
<comment type="similarity">
    <text evidence="1">Belongs to the class-I pyridine nucleotide-disulfide oxidoreductase family.</text>
</comment>
<gene>
    <name evidence="5" type="ORF">C8D94_101120</name>
</gene>